<dbReference type="InterPro" id="IPR036188">
    <property type="entry name" value="FAD/NAD-bd_sf"/>
</dbReference>
<dbReference type="EMBL" id="LKEA01000067">
    <property type="protein sequence ID" value="ROV89819.1"/>
    <property type="molecule type" value="Genomic_DNA"/>
</dbReference>
<dbReference type="SUPFAM" id="SSF51905">
    <property type="entry name" value="FAD/NAD(P)-binding domain"/>
    <property type="match status" value="1"/>
</dbReference>
<feature type="domain" description="FAD-binding" evidence="6">
    <location>
        <begin position="122"/>
        <end position="360"/>
    </location>
</feature>
<evidence type="ECO:0000256" key="1">
    <source>
        <dbReference type="ARBA" id="ARBA00001974"/>
    </source>
</evidence>
<dbReference type="PRINTS" id="PR00420">
    <property type="entry name" value="RNGMNOXGNASE"/>
</dbReference>
<dbReference type="InterPro" id="IPR002938">
    <property type="entry name" value="FAD-bd"/>
</dbReference>
<evidence type="ECO:0000313" key="8">
    <source>
        <dbReference type="Proteomes" id="UP000283895"/>
    </source>
</evidence>
<gene>
    <name evidence="7" type="ORF">VMCG_09488</name>
</gene>
<sequence>MATKSYPHVLIVGAGMSGLTLAQQLRKNNISFSIFERDPTSDCRAQGWALSLFGPALADLTASMPAELGPVEQASHLLPLDLPAQFVFYDVTRPGSRMGVVSDDSGKILRCNRQKLRDWLLQGLDVQFGKRLVKVDESGDKVTVHFEDGTSETGDILVGADGTRSVVRNHILHGQDVMRPLPLGSLVGEVELSDDDFARQLSLAHSGYIVMNSTLASDDQSAIFAALNRVSDDGKTGYYYFILLWVDKHAPTTTDEKPTWTVGASQEQLRAFAQEKTKAYPDYLRVLVDKVPVEGYRSPGFQLQGVRLEANQLPAGKTIVIGDAAHSMTPFRGEAGVCAFTDALKLGRLLTRVRDTQAKGPELKDLMTKFRDDMLARGAWAIEVSNPVLEDYGRVANYKFGTFGKEAVPMAEKSVTLQ</sequence>
<keyword evidence="2" id="KW-0285">Flavoprotein</keyword>
<keyword evidence="8" id="KW-1185">Reference proteome</keyword>
<keyword evidence="5" id="KW-0503">Monooxygenase</keyword>
<dbReference type="Proteomes" id="UP000283895">
    <property type="component" value="Unassembled WGS sequence"/>
</dbReference>
<keyword evidence="3" id="KW-0274">FAD</keyword>
<organism evidence="7 8">
    <name type="scientific">Cytospora schulzeri</name>
    <dbReference type="NCBI Taxonomy" id="448051"/>
    <lineage>
        <taxon>Eukaryota</taxon>
        <taxon>Fungi</taxon>
        <taxon>Dikarya</taxon>
        <taxon>Ascomycota</taxon>
        <taxon>Pezizomycotina</taxon>
        <taxon>Sordariomycetes</taxon>
        <taxon>Sordariomycetidae</taxon>
        <taxon>Diaporthales</taxon>
        <taxon>Cytosporaceae</taxon>
        <taxon>Cytospora</taxon>
    </lineage>
</organism>
<evidence type="ECO:0000259" key="6">
    <source>
        <dbReference type="Pfam" id="PF01494"/>
    </source>
</evidence>
<protein>
    <recommendedName>
        <fullName evidence="6">FAD-binding domain-containing protein</fullName>
    </recommendedName>
</protein>
<dbReference type="AlphaFoldDB" id="A0A423VFV1"/>
<keyword evidence="4" id="KW-0560">Oxidoreductase</keyword>
<accession>A0A423VFV1</accession>
<dbReference type="STRING" id="356882.A0A423VFV1"/>
<dbReference type="GO" id="GO:0004497">
    <property type="term" value="F:monooxygenase activity"/>
    <property type="evidence" value="ECO:0007669"/>
    <property type="project" value="UniProtKB-KW"/>
</dbReference>
<dbReference type="PANTHER" id="PTHR47178">
    <property type="entry name" value="MONOOXYGENASE, FAD-BINDING"/>
    <property type="match status" value="1"/>
</dbReference>
<evidence type="ECO:0000313" key="7">
    <source>
        <dbReference type="EMBL" id="ROV89819.1"/>
    </source>
</evidence>
<evidence type="ECO:0000256" key="5">
    <source>
        <dbReference type="ARBA" id="ARBA00023033"/>
    </source>
</evidence>
<dbReference type="Pfam" id="PF01494">
    <property type="entry name" value="FAD_binding_3"/>
    <property type="match status" value="1"/>
</dbReference>
<name>A0A423VFV1_9PEZI</name>
<evidence type="ECO:0000256" key="4">
    <source>
        <dbReference type="ARBA" id="ARBA00023002"/>
    </source>
</evidence>
<dbReference type="OrthoDB" id="47494at2759"/>
<proteinExistence type="predicted"/>
<dbReference type="GO" id="GO:0071949">
    <property type="term" value="F:FAD binding"/>
    <property type="evidence" value="ECO:0007669"/>
    <property type="project" value="InterPro"/>
</dbReference>
<reference evidence="7 8" key="1">
    <citation type="submission" date="2015-09" db="EMBL/GenBank/DDBJ databases">
        <title>Host preference determinants of Valsa canker pathogens revealed by comparative genomics.</title>
        <authorList>
            <person name="Yin Z."/>
            <person name="Huang L."/>
        </authorList>
    </citation>
    <scope>NUCLEOTIDE SEQUENCE [LARGE SCALE GENOMIC DNA]</scope>
    <source>
        <strain evidence="7 8">03-1</strain>
    </source>
</reference>
<evidence type="ECO:0000256" key="3">
    <source>
        <dbReference type="ARBA" id="ARBA00022827"/>
    </source>
</evidence>
<evidence type="ECO:0000256" key="2">
    <source>
        <dbReference type="ARBA" id="ARBA00022630"/>
    </source>
</evidence>
<dbReference type="Gene3D" id="3.50.50.60">
    <property type="entry name" value="FAD/NAD(P)-binding domain"/>
    <property type="match status" value="1"/>
</dbReference>
<comment type="caution">
    <text evidence="7">The sequence shown here is derived from an EMBL/GenBank/DDBJ whole genome shotgun (WGS) entry which is preliminary data.</text>
</comment>
<dbReference type="Pfam" id="PF13450">
    <property type="entry name" value="NAD_binding_8"/>
    <property type="match status" value="1"/>
</dbReference>
<comment type="cofactor">
    <cofactor evidence="1">
        <name>FAD</name>
        <dbReference type="ChEBI" id="CHEBI:57692"/>
    </cofactor>
</comment>
<dbReference type="PANTHER" id="PTHR47178:SF6">
    <property type="entry name" value="FAD-BINDING DOMAIN-CONTAINING PROTEIN"/>
    <property type="match status" value="1"/>
</dbReference>